<dbReference type="OrthoDB" id="60315at2759"/>
<feature type="domain" description="Glycylpeptide N-tetradecanoyltransferase N-terminal" evidence="10">
    <location>
        <begin position="150"/>
        <end position="308"/>
    </location>
</feature>
<reference evidence="12 13" key="1">
    <citation type="submission" date="2014-04" db="EMBL/GenBank/DDBJ databases">
        <authorList>
            <consortium name="DOE Joint Genome Institute"/>
            <person name="Kuo A."/>
            <person name="Ruytinx J."/>
            <person name="Rineau F."/>
            <person name="Colpaert J."/>
            <person name="Kohler A."/>
            <person name="Nagy L.G."/>
            <person name="Floudas D."/>
            <person name="Copeland A."/>
            <person name="Barry K.W."/>
            <person name="Cichocki N."/>
            <person name="Veneault-Fourrey C."/>
            <person name="LaButti K."/>
            <person name="Lindquist E.A."/>
            <person name="Lipzen A."/>
            <person name="Lundell T."/>
            <person name="Morin E."/>
            <person name="Murat C."/>
            <person name="Sun H."/>
            <person name="Tunlid A."/>
            <person name="Henrissat B."/>
            <person name="Grigoriev I.V."/>
            <person name="Hibbett D.S."/>
            <person name="Martin F."/>
            <person name="Nordberg H.P."/>
            <person name="Cantor M.N."/>
            <person name="Hua S.X."/>
        </authorList>
    </citation>
    <scope>NUCLEOTIDE SEQUENCE [LARGE SCALE GENOMIC DNA]</scope>
    <source>
        <strain evidence="12 13">UH-Slu-Lm8-n1</strain>
    </source>
</reference>
<dbReference type="Gene3D" id="3.40.630.170">
    <property type="match status" value="1"/>
</dbReference>
<dbReference type="InterPro" id="IPR022677">
    <property type="entry name" value="NMT_C"/>
</dbReference>
<keyword evidence="6 7" id="KW-0012">Acyltransferase</keyword>
<dbReference type="FunFam" id="3.40.630.170:FF:000003">
    <property type="entry name" value="Glycylpeptide N-tetradecanoyltransferase"/>
    <property type="match status" value="1"/>
</dbReference>
<dbReference type="FunCoup" id="A0A0D0AGG9">
    <property type="interactions" value="686"/>
</dbReference>
<dbReference type="Gene3D" id="3.40.630.30">
    <property type="match status" value="1"/>
</dbReference>
<evidence type="ECO:0000256" key="5">
    <source>
        <dbReference type="ARBA" id="ARBA00022679"/>
    </source>
</evidence>
<dbReference type="FunFam" id="3.40.630.30:FF:000042">
    <property type="entry name" value="Glycylpeptide N-tetradecanoyltransferase"/>
    <property type="match status" value="1"/>
</dbReference>
<dbReference type="HOGENOM" id="CLU_022882_2_0_1"/>
<feature type="compositionally biased region" description="Basic and acidic residues" evidence="9">
    <location>
        <begin position="21"/>
        <end position="37"/>
    </location>
</feature>
<gene>
    <name evidence="12" type="ORF">CY34DRAFT_69879</name>
</gene>
<dbReference type="Pfam" id="PF02799">
    <property type="entry name" value="NMT_C"/>
    <property type="match status" value="1"/>
</dbReference>
<dbReference type="EMBL" id="KN835133">
    <property type="protein sequence ID" value="KIK49250.1"/>
    <property type="molecule type" value="Genomic_DNA"/>
</dbReference>
<dbReference type="InterPro" id="IPR022676">
    <property type="entry name" value="NMT_N"/>
</dbReference>
<evidence type="ECO:0000313" key="13">
    <source>
        <dbReference type="Proteomes" id="UP000054485"/>
    </source>
</evidence>
<comment type="function">
    <text evidence="7">Adds a myristoyl group to the N-terminal glycine residue of certain cellular proteins.</text>
</comment>
<evidence type="ECO:0000256" key="3">
    <source>
        <dbReference type="ARBA" id="ARBA00012923"/>
    </source>
</evidence>
<name>A0A0D0AGG9_9AGAM</name>
<comment type="subunit">
    <text evidence="2">Monomer.</text>
</comment>
<proteinExistence type="inferred from homology"/>
<dbReference type="Proteomes" id="UP000054485">
    <property type="component" value="Unassembled WGS sequence"/>
</dbReference>
<reference evidence="13" key="2">
    <citation type="submission" date="2015-01" db="EMBL/GenBank/DDBJ databases">
        <title>Evolutionary Origins and Diversification of the Mycorrhizal Mutualists.</title>
        <authorList>
            <consortium name="DOE Joint Genome Institute"/>
            <consortium name="Mycorrhizal Genomics Consortium"/>
            <person name="Kohler A."/>
            <person name="Kuo A."/>
            <person name="Nagy L.G."/>
            <person name="Floudas D."/>
            <person name="Copeland A."/>
            <person name="Barry K.W."/>
            <person name="Cichocki N."/>
            <person name="Veneault-Fourrey C."/>
            <person name="LaButti K."/>
            <person name="Lindquist E.A."/>
            <person name="Lipzen A."/>
            <person name="Lundell T."/>
            <person name="Morin E."/>
            <person name="Murat C."/>
            <person name="Riley R."/>
            <person name="Ohm R."/>
            <person name="Sun H."/>
            <person name="Tunlid A."/>
            <person name="Henrissat B."/>
            <person name="Grigoriev I.V."/>
            <person name="Hibbett D.S."/>
            <person name="Martin F."/>
        </authorList>
    </citation>
    <scope>NUCLEOTIDE SEQUENCE [LARGE SCALE GENOMIC DNA]</scope>
    <source>
        <strain evidence="13">UH-Slu-Lm8-n1</strain>
    </source>
</reference>
<feature type="domain" description="Glycylpeptide N-tetradecanoyltransferase C-terminal" evidence="11">
    <location>
        <begin position="338"/>
        <end position="562"/>
    </location>
</feature>
<evidence type="ECO:0000256" key="4">
    <source>
        <dbReference type="ARBA" id="ARBA00022240"/>
    </source>
</evidence>
<dbReference type="PROSITE" id="PS00976">
    <property type="entry name" value="NMT_2"/>
    <property type="match status" value="1"/>
</dbReference>
<sequence>MSSSSQKQIQEIIDTTQGSDPEDRCSTPEPEVDHEQDGAITPQASSSKPKKKKKSKAAKVLNAVRGKNEIPQELISHVVDRVAAEHGPNTPATNEENVRQALEQMKIMDVIKGKSGIAGRGKKAMGEHKFWATQPVPQLGASPDADDGFIEPNKSREEVRQDAYPLPKDFEWSILDINDSKQIKEVYDLLSLNYVEDDEAAFRFQYSAEFLEWALKPPGYLKDWHIGVRVSSNKKLVAFISGVPLTLRVRGNVFRACEINYLCVHKKLRSKRLAPVLIKEVTRQVNLTGIFQAIYTAGVVLPTPVSTCRYVISMYVSGGAQESISYFHRSLNIPKLVDVKFTYVPRSMTLARMIRVYKMVAKPQLSGLREMEEKDVSDVADLFTRYMQRFSMGPIMTLDEVRHQFLSGRGRMDEPSEHYRRPGQVVWTYVVEEANTGRITDFFSFYSLPSTIINHPKHGLLEAAYLFYYASDAAFVEGSEVDNNLKKRLEALVGDALIIANQAKFDVFNALTLMDNCSFLESLKFGAGDGLLNFYLYNWRTAPLAGVSAADGVAPGKGVGVVML</sequence>
<evidence type="ECO:0000313" key="12">
    <source>
        <dbReference type="EMBL" id="KIK49250.1"/>
    </source>
</evidence>
<dbReference type="Pfam" id="PF01233">
    <property type="entry name" value="NMT"/>
    <property type="match status" value="1"/>
</dbReference>
<dbReference type="STRING" id="930992.A0A0D0AGG9"/>
<dbReference type="InterPro" id="IPR000903">
    <property type="entry name" value="NMT"/>
</dbReference>
<comment type="catalytic activity">
    <reaction evidence="7">
        <text>N-terminal glycyl-[protein] + tetradecanoyl-CoA = N-tetradecanoylglycyl-[protein] + CoA + H(+)</text>
        <dbReference type="Rhea" id="RHEA:15521"/>
        <dbReference type="Rhea" id="RHEA-COMP:12666"/>
        <dbReference type="Rhea" id="RHEA-COMP:12667"/>
        <dbReference type="ChEBI" id="CHEBI:15378"/>
        <dbReference type="ChEBI" id="CHEBI:57287"/>
        <dbReference type="ChEBI" id="CHEBI:57385"/>
        <dbReference type="ChEBI" id="CHEBI:64723"/>
        <dbReference type="ChEBI" id="CHEBI:133050"/>
        <dbReference type="EC" id="2.3.1.97"/>
    </reaction>
</comment>
<organism evidence="12 13">
    <name type="scientific">Suillus luteus UH-Slu-Lm8-n1</name>
    <dbReference type="NCBI Taxonomy" id="930992"/>
    <lineage>
        <taxon>Eukaryota</taxon>
        <taxon>Fungi</taxon>
        <taxon>Dikarya</taxon>
        <taxon>Basidiomycota</taxon>
        <taxon>Agaricomycotina</taxon>
        <taxon>Agaricomycetes</taxon>
        <taxon>Agaricomycetidae</taxon>
        <taxon>Boletales</taxon>
        <taxon>Suillineae</taxon>
        <taxon>Suillaceae</taxon>
        <taxon>Suillus</taxon>
    </lineage>
</organism>
<evidence type="ECO:0000256" key="8">
    <source>
        <dbReference type="RuleBase" id="RU004178"/>
    </source>
</evidence>
<evidence type="ECO:0000259" key="11">
    <source>
        <dbReference type="Pfam" id="PF02799"/>
    </source>
</evidence>
<keyword evidence="5 7" id="KW-0808">Transferase</keyword>
<evidence type="ECO:0000256" key="6">
    <source>
        <dbReference type="ARBA" id="ARBA00023315"/>
    </source>
</evidence>
<feature type="compositionally biased region" description="Basic residues" evidence="9">
    <location>
        <begin position="48"/>
        <end position="57"/>
    </location>
</feature>
<evidence type="ECO:0000256" key="7">
    <source>
        <dbReference type="RuleBase" id="RU000586"/>
    </source>
</evidence>
<dbReference type="InterPro" id="IPR022678">
    <property type="entry name" value="NMT_CS"/>
</dbReference>
<accession>A0A0D0AGG9</accession>
<dbReference type="PANTHER" id="PTHR11377">
    <property type="entry name" value="N-MYRISTOYL TRANSFERASE"/>
    <property type="match status" value="1"/>
</dbReference>
<evidence type="ECO:0000259" key="10">
    <source>
        <dbReference type="Pfam" id="PF01233"/>
    </source>
</evidence>
<dbReference type="SUPFAM" id="SSF55729">
    <property type="entry name" value="Acyl-CoA N-acyltransferases (Nat)"/>
    <property type="match status" value="2"/>
</dbReference>
<dbReference type="PANTHER" id="PTHR11377:SF5">
    <property type="entry name" value="GLYCYLPEPTIDE N-TETRADECANOYLTRANSFERASE"/>
    <property type="match status" value="1"/>
</dbReference>
<dbReference type="EC" id="2.3.1.97" evidence="3 7"/>
<evidence type="ECO:0000256" key="9">
    <source>
        <dbReference type="SAM" id="MobiDB-lite"/>
    </source>
</evidence>
<feature type="compositionally biased region" description="Low complexity" evidence="9">
    <location>
        <begin position="1"/>
        <end position="13"/>
    </location>
</feature>
<dbReference type="InParanoid" id="A0A0D0AGG9"/>
<dbReference type="GO" id="GO:0004379">
    <property type="term" value="F:glycylpeptide N-tetradecanoyltransferase activity"/>
    <property type="evidence" value="ECO:0007669"/>
    <property type="project" value="UniProtKB-EC"/>
</dbReference>
<protein>
    <recommendedName>
        <fullName evidence="4 7">Glycylpeptide N-tetradecanoyltransferase</fullName>
        <ecNumber evidence="3 7">2.3.1.97</ecNumber>
    </recommendedName>
</protein>
<dbReference type="PIRSF" id="PIRSF015892">
    <property type="entry name" value="N-myristl_transf"/>
    <property type="match status" value="1"/>
</dbReference>
<evidence type="ECO:0000256" key="1">
    <source>
        <dbReference type="ARBA" id="ARBA00009469"/>
    </source>
</evidence>
<dbReference type="InterPro" id="IPR016181">
    <property type="entry name" value="Acyl_CoA_acyltransferase"/>
</dbReference>
<dbReference type="AlphaFoldDB" id="A0A0D0AGG9"/>
<feature type="region of interest" description="Disordered" evidence="9">
    <location>
        <begin position="1"/>
        <end position="64"/>
    </location>
</feature>
<dbReference type="GO" id="GO:0005737">
    <property type="term" value="C:cytoplasm"/>
    <property type="evidence" value="ECO:0007669"/>
    <property type="project" value="TreeGrafter"/>
</dbReference>
<evidence type="ECO:0000256" key="2">
    <source>
        <dbReference type="ARBA" id="ARBA00011245"/>
    </source>
</evidence>
<comment type="similarity">
    <text evidence="1 8">Belongs to the NMT family.</text>
</comment>
<keyword evidence="13" id="KW-1185">Reference proteome</keyword>